<dbReference type="EMBL" id="BAFO02000032">
    <property type="protein sequence ID" value="GAD86137.1"/>
    <property type="molecule type" value="Genomic_DNA"/>
</dbReference>
<dbReference type="GO" id="GO:0008686">
    <property type="term" value="F:3,4-dihydroxy-2-butanone-4-phosphate synthase activity"/>
    <property type="evidence" value="ECO:0007669"/>
    <property type="project" value="TreeGrafter"/>
</dbReference>
<dbReference type="NCBIfam" id="NF001591">
    <property type="entry name" value="PRK00393.1"/>
    <property type="match status" value="1"/>
</dbReference>
<dbReference type="GeneID" id="91517514"/>
<feature type="compositionally biased region" description="Low complexity" evidence="4">
    <location>
        <begin position="205"/>
        <end position="222"/>
    </location>
</feature>
<dbReference type="RefSeq" id="WP_019047089.1">
    <property type="nucleotide sequence ID" value="NZ_BAFO02000032.1"/>
</dbReference>
<dbReference type="UniPathway" id="UPA00275"/>
<feature type="region of interest" description="Disordered" evidence="4">
    <location>
        <begin position="197"/>
        <end position="228"/>
    </location>
</feature>
<dbReference type="AlphaFoldDB" id="U5E811"/>
<comment type="caution">
    <text evidence="6">The sequence shown here is derived from an EMBL/GenBank/DDBJ whole genome shotgun (WGS) entry which is preliminary data.</text>
</comment>
<dbReference type="PANTHER" id="PTHR21327">
    <property type="entry name" value="GTP CYCLOHYDROLASE II-RELATED"/>
    <property type="match status" value="1"/>
</dbReference>
<dbReference type="SUPFAM" id="SSF142695">
    <property type="entry name" value="RibA-like"/>
    <property type="match status" value="1"/>
</dbReference>
<keyword evidence="3" id="KW-0479">Metal-binding</keyword>
<dbReference type="InterPro" id="IPR032677">
    <property type="entry name" value="GTP_cyclohydro_II"/>
</dbReference>
<dbReference type="STRING" id="1824.SAMN05444423_102484"/>
<evidence type="ECO:0000313" key="7">
    <source>
        <dbReference type="Proteomes" id="UP000017048"/>
    </source>
</evidence>
<dbReference type="Gene3D" id="3.40.50.10990">
    <property type="entry name" value="GTP cyclohydrolase II"/>
    <property type="match status" value="1"/>
</dbReference>
<dbReference type="eggNOG" id="COG0807">
    <property type="taxonomic scope" value="Bacteria"/>
</dbReference>
<name>U5E811_NOCAS</name>
<evidence type="ECO:0000256" key="4">
    <source>
        <dbReference type="SAM" id="MobiDB-lite"/>
    </source>
</evidence>
<proteinExistence type="predicted"/>
<keyword evidence="7" id="KW-1185">Reference proteome</keyword>
<accession>U5E811</accession>
<evidence type="ECO:0000256" key="3">
    <source>
        <dbReference type="ARBA" id="ARBA00022723"/>
    </source>
</evidence>
<gene>
    <name evidence="6" type="primary">ribA</name>
    <name evidence="6" type="ORF">NCAST_32_06240</name>
</gene>
<comment type="pathway">
    <text evidence="1">Cofactor biosynthesis; riboflavin biosynthesis.</text>
</comment>
<organism evidence="6 7">
    <name type="scientific">Nocardia asteroides NBRC 15531</name>
    <dbReference type="NCBI Taxonomy" id="1110697"/>
    <lineage>
        <taxon>Bacteria</taxon>
        <taxon>Bacillati</taxon>
        <taxon>Actinomycetota</taxon>
        <taxon>Actinomycetes</taxon>
        <taxon>Mycobacteriales</taxon>
        <taxon>Nocardiaceae</taxon>
        <taxon>Nocardia</taxon>
    </lineage>
</organism>
<sequence>MTLLSFGSARSTRAGADTAHRLGRRGSDLPLRVVEIADPTDGGHLLIFGEPRDGCLVRVHSRCLYGEGLGSDDCDCGAELTESMDRIQAEGAGVLAYLDQEGRGAGLIWKARGYRESELSGADTFDSYERLGLDADARRYDAAASAVRALGLSRVRLLTNNPDKCRALTDAGIDVDPVALTITLHSARGRRYLQAKRRHRRHTIPADPAVEAVPATPPASWWRPRRRP</sequence>
<dbReference type="PANTHER" id="PTHR21327:SF18">
    <property type="entry name" value="3,4-DIHYDROXY-2-BUTANONE 4-PHOSPHATE SYNTHASE"/>
    <property type="match status" value="1"/>
</dbReference>
<feature type="domain" description="GTP cyclohydrolase II" evidence="5">
    <location>
        <begin position="46"/>
        <end position="175"/>
    </location>
</feature>
<evidence type="ECO:0000259" key="5">
    <source>
        <dbReference type="Pfam" id="PF00925"/>
    </source>
</evidence>
<evidence type="ECO:0000313" key="6">
    <source>
        <dbReference type="EMBL" id="GAD86137.1"/>
    </source>
</evidence>
<dbReference type="InterPro" id="IPR036144">
    <property type="entry name" value="RibA-like_sf"/>
</dbReference>
<dbReference type="Pfam" id="PF00925">
    <property type="entry name" value="GTP_cyclohydro2"/>
    <property type="match status" value="1"/>
</dbReference>
<dbReference type="Proteomes" id="UP000017048">
    <property type="component" value="Unassembled WGS sequence"/>
</dbReference>
<reference evidence="6 7" key="1">
    <citation type="journal article" date="2014" name="BMC Genomics">
        <title>Genome based analysis of type-I polyketide synthase and nonribosomal peptide synthetase gene clusters in seven strains of five representative Nocardia species.</title>
        <authorList>
            <person name="Komaki H."/>
            <person name="Ichikawa N."/>
            <person name="Hosoyama A."/>
            <person name="Takahashi-Nakaguchi A."/>
            <person name="Matsuzawa T."/>
            <person name="Suzuki K."/>
            <person name="Fujita N."/>
            <person name="Gonoi T."/>
        </authorList>
    </citation>
    <scope>NUCLEOTIDE SEQUENCE [LARGE SCALE GENOMIC DNA]</scope>
    <source>
        <strain evidence="6 7">NBRC 15531</strain>
    </source>
</reference>
<dbReference type="GO" id="GO:0009231">
    <property type="term" value="P:riboflavin biosynthetic process"/>
    <property type="evidence" value="ECO:0007669"/>
    <property type="project" value="UniProtKB-UniPathway"/>
</dbReference>
<keyword evidence="2" id="KW-0686">Riboflavin biosynthesis</keyword>
<dbReference type="GO" id="GO:0046872">
    <property type="term" value="F:metal ion binding"/>
    <property type="evidence" value="ECO:0007669"/>
    <property type="project" value="UniProtKB-KW"/>
</dbReference>
<dbReference type="GO" id="GO:0005829">
    <property type="term" value="C:cytosol"/>
    <property type="evidence" value="ECO:0007669"/>
    <property type="project" value="TreeGrafter"/>
</dbReference>
<evidence type="ECO:0000256" key="1">
    <source>
        <dbReference type="ARBA" id="ARBA00005104"/>
    </source>
</evidence>
<protein>
    <submittedName>
        <fullName evidence="6">Riboflavin biosynthesis protein RibA</fullName>
    </submittedName>
</protein>
<evidence type="ECO:0000256" key="2">
    <source>
        <dbReference type="ARBA" id="ARBA00022619"/>
    </source>
</evidence>